<proteinExistence type="predicted"/>
<evidence type="ECO:0000313" key="4">
    <source>
        <dbReference type="EMBL" id="KHN25035.1"/>
    </source>
</evidence>
<dbReference type="InterPro" id="IPR029064">
    <property type="entry name" value="Ribosomal_eL30-like_sf"/>
</dbReference>
<organism evidence="4">
    <name type="scientific">Glycine soja</name>
    <name type="common">Wild soybean</name>
    <dbReference type="NCBI Taxonomy" id="3848"/>
    <lineage>
        <taxon>Eukaryota</taxon>
        <taxon>Viridiplantae</taxon>
        <taxon>Streptophyta</taxon>
        <taxon>Embryophyta</taxon>
        <taxon>Tracheophyta</taxon>
        <taxon>Spermatophyta</taxon>
        <taxon>Magnoliopsida</taxon>
        <taxon>eudicotyledons</taxon>
        <taxon>Gunneridae</taxon>
        <taxon>Pentapetalae</taxon>
        <taxon>rosids</taxon>
        <taxon>fabids</taxon>
        <taxon>Fabales</taxon>
        <taxon>Fabaceae</taxon>
        <taxon>Papilionoideae</taxon>
        <taxon>50 kb inversion clade</taxon>
        <taxon>NPAAA clade</taxon>
        <taxon>indigoferoid/millettioid clade</taxon>
        <taxon>Phaseoleae</taxon>
        <taxon>Glycine</taxon>
        <taxon>Glycine subgen. Soja</taxon>
    </lineage>
</organism>
<feature type="domain" description="Ribosomal protein eL8/eL30/eS12/Gadd45" evidence="3">
    <location>
        <begin position="62"/>
        <end position="126"/>
    </location>
</feature>
<sequence length="240" mass="27403">MIYTKEMKERLSGQDNRYAFMNLILKDSGLFHIKNLFIEELAWIERLHKNAWIGFQSWRATTRKVQKGSRSMLCNYVLAEDCDQPDYVKLAKAICVEHNVSLLTILGAKTLGKWAGDPNSRVYLAQVMSLIGKHLLFLIERESAEGRCLGGVVNYPNAYMVHQICHDKQVLRMFHSKEFLTVAQELGAKTIAQRSSIENTKMIITQPTPPVVLIEWIKKQKEDLRCQGFGGSRNDVSQAT</sequence>
<dbReference type="GO" id="GO:0005840">
    <property type="term" value="C:ribosome"/>
    <property type="evidence" value="ECO:0007669"/>
    <property type="project" value="UniProtKB-KW"/>
</dbReference>
<accession>A0A0B2QU29</accession>
<dbReference type="Pfam" id="PF01248">
    <property type="entry name" value="Ribosomal_L7Ae"/>
    <property type="match status" value="1"/>
</dbReference>
<dbReference type="Proteomes" id="UP000053555">
    <property type="component" value="Unassembled WGS sequence"/>
</dbReference>
<evidence type="ECO:0000256" key="1">
    <source>
        <dbReference type="ARBA" id="ARBA00022980"/>
    </source>
</evidence>
<dbReference type="PANTHER" id="PTHR11843">
    <property type="entry name" value="40S RIBOSOMAL PROTEIN S12"/>
    <property type="match status" value="1"/>
</dbReference>
<keyword evidence="2" id="KW-0687">Ribonucleoprotein</keyword>
<keyword evidence="1 4" id="KW-0689">Ribosomal protein</keyword>
<dbReference type="AlphaFoldDB" id="A0A0B2QU29"/>
<protein>
    <submittedName>
        <fullName evidence="4">40S ribosomal protein S12</fullName>
    </submittedName>
</protein>
<name>A0A0B2QU29_GLYSO</name>
<dbReference type="EMBL" id="KN654716">
    <property type="protein sequence ID" value="KHN25035.1"/>
    <property type="molecule type" value="Genomic_DNA"/>
</dbReference>
<reference evidence="4" key="1">
    <citation type="submission" date="2014-07" db="EMBL/GenBank/DDBJ databases">
        <title>Identification of a novel salt tolerance gene in wild soybean by whole-genome sequencing.</title>
        <authorList>
            <person name="Lam H.-M."/>
            <person name="Qi X."/>
            <person name="Li M.-W."/>
            <person name="Liu X."/>
            <person name="Xie M."/>
            <person name="Ni M."/>
            <person name="Xu X."/>
        </authorList>
    </citation>
    <scope>NUCLEOTIDE SEQUENCE [LARGE SCALE GENOMIC DNA]</scope>
    <source>
        <tissue evidence="4">Root</tissue>
    </source>
</reference>
<gene>
    <name evidence="4" type="ORF">glysoja_041078</name>
</gene>
<dbReference type="Gene3D" id="3.30.1330.30">
    <property type="match status" value="1"/>
</dbReference>
<dbReference type="SUPFAM" id="SSF55315">
    <property type="entry name" value="L30e-like"/>
    <property type="match status" value="1"/>
</dbReference>
<dbReference type="GO" id="GO:1990904">
    <property type="term" value="C:ribonucleoprotein complex"/>
    <property type="evidence" value="ECO:0007669"/>
    <property type="project" value="UniProtKB-KW"/>
</dbReference>
<evidence type="ECO:0000256" key="2">
    <source>
        <dbReference type="ARBA" id="ARBA00023274"/>
    </source>
</evidence>
<evidence type="ECO:0000259" key="3">
    <source>
        <dbReference type="Pfam" id="PF01248"/>
    </source>
</evidence>
<dbReference type="InterPro" id="IPR004038">
    <property type="entry name" value="Ribosomal_eL8/eL30/eS12/Gad45"/>
</dbReference>